<dbReference type="PROSITE" id="PS51257">
    <property type="entry name" value="PROKAR_LIPOPROTEIN"/>
    <property type="match status" value="1"/>
</dbReference>
<comment type="caution">
    <text evidence="3">The sequence shown here is derived from an EMBL/GenBank/DDBJ whole genome shotgun (WGS) entry which is preliminary data.</text>
</comment>
<gene>
    <name evidence="3" type="ORF">D3P09_15435</name>
</gene>
<dbReference type="Proteomes" id="UP000267798">
    <property type="component" value="Unassembled WGS sequence"/>
</dbReference>
<sequence>MMKTFKLLACTCLSAAALAGCSMTPATDGNMTARNNAVTQQATPIPKGHHKAHSLNDSSLIPSENGQKTYTTNNLGQTTYGLGTSVYSMIGSSGLHANGFSAHLESRLSSAGIADVRVFVFDDSVVLATAKREPSASSYDELQRKLLNQNEGMSTTGTAPREGLGGVEGSGGQHDNLSNAAAHIKQLMGAEVKVLLAEGEKAVQAIDKIRTDALADNISPDQIAQDIHALLSMSTRAGQ</sequence>
<evidence type="ECO:0000256" key="2">
    <source>
        <dbReference type="SAM" id="SignalP"/>
    </source>
</evidence>
<keyword evidence="2" id="KW-0732">Signal</keyword>
<feature type="region of interest" description="Disordered" evidence="1">
    <location>
        <begin position="149"/>
        <end position="176"/>
    </location>
</feature>
<accession>A0A3A6PDQ9</accession>
<dbReference type="EMBL" id="QXQB01000003">
    <property type="protein sequence ID" value="RJX38907.1"/>
    <property type="molecule type" value="Genomic_DNA"/>
</dbReference>
<feature type="compositionally biased region" description="Polar residues" evidence="1">
    <location>
        <begin position="149"/>
        <end position="158"/>
    </location>
</feature>
<dbReference type="OrthoDB" id="2820739at2"/>
<dbReference type="AlphaFoldDB" id="A0A3A6PDQ9"/>
<organism evidence="3 4">
    <name type="scientific">Paenibacillus pinisoli</name>
    <dbReference type="NCBI Taxonomy" id="1276110"/>
    <lineage>
        <taxon>Bacteria</taxon>
        <taxon>Bacillati</taxon>
        <taxon>Bacillota</taxon>
        <taxon>Bacilli</taxon>
        <taxon>Bacillales</taxon>
        <taxon>Paenibacillaceae</taxon>
        <taxon>Paenibacillus</taxon>
    </lineage>
</organism>
<evidence type="ECO:0008006" key="5">
    <source>
        <dbReference type="Google" id="ProtNLM"/>
    </source>
</evidence>
<evidence type="ECO:0000313" key="4">
    <source>
        <dbReference type="Proteomes" id="UP000267798"/>
    </source>
</evidence>
<proteinExistence type="predicted"/>
<dbReference type="RefSeq" id="WP_120111723.1">
    <property type="nucleotide sequence ID" value="NZ_QXQB01000003.1"/>
</dbReference>
<feature type="compositionally biased region" description="Gly residues" evidence="1">
    <location>
        <begin position="163"/>
        <end position="172"/>
    </location>
</feature>
<reference evidence="3 4" key="1">
    <citation type="submission" date="2018-09" db="EMBL/GenBank/DDBJ databases">
        <title>Paenibacillus aracenensis nov. sp. isolated from a cave in southern Spain.</title>
        <authorList>
            <person name="Jurado V."/>
            <person name="Gutierrez-Patricio S."/>
            <person name="Gonzalez-Pimentel J.L."/>
            <person name="Miller A.Z."/>
            <person name="Laiz L."/>
            <person name="Saiz-Jimenez C."/>
        </authorList>
    </citation>
    <scope>NUCLEOTIDE SEQUENCE [LARGE SCALE GENOMIC DNA]</scope>
    <source>
        <strain evidence="3 4">JCM 19203</strain>
    </source>
</reference>
<feature type="signal peptide" evidence="2">
    <location>
        <begin position="1"/>
        <end position="19"/>
    </location>
</feature>
<feature type="chain" id="PRO_5038574877" description="Sporulation protein" evidence="2">
    <location>
        <begin position="20"/>
        <end position="239"/>
    </location>
</feature>
<protein>
    <recommendedName>
        <fullName evidence="5">Sporulation protein</fullName>
    </recommendedName>
</protein>
<evidence type="ECO:0000256" key="1">
    <source>
        <dbReference type="SAM" id="MobiDB-lite"/>
    </source>
</evidence>
<keyword evidence="4" id="KW-1185">Reference proteome</keyword>
<name>A0A3A6PDQ9_9BACL</name>
<evidence type="ECO:0000313" key="3">
    <source>
        <dbReference type="EMBL" id="RJX38907.1"/>
    </source>
</evidence>